<dbReference type="PROSITE" id="PS50943">
    <property type="entry name" value="HTH_CROC1"/>
    <property type="match status" value="1"/>
</dbReference>
<dbReference type="InterPro" id="IPR001387">
    <property type="entry name" value="Cro/C1-type_HTH"/>
</dbReference>
<dbReference type="AlphaFoldDB" id="A0A2D2AZG0"/>
<organism evidence="2 3">
    <name type="scientific">Caulobacter mirabilis</name>
    <dbReference type="NCBI Taxonomy" id="69666"/>
    <lineage>
        <taxon>Bacteria</taxon>
        <taxon>Pseudomonadati</taxon>
        <taxon>Pseudomonadota</taxon>
        <taxon>Alphaproteobacteria</taxon>
        <taxon>Caulobacterales</taxon>
        <taxon>Caulobacteraceae</taxon>
        <taxon>Caulobacter</taxon>
    </lineage>
</organism>
<accession>A0A2D2AZG0</accession>
<reference evidence="2 3" key="1">
    <citation type="submission" date="2017-10" db="EMBL/GenBank/DDBJ databases">
        <title>Genome sequence of Caulobacter mirabilis FWC38.</title>
        <authorList>
            <person name="Fiebig A."/>
            <person name="Crosson S."/>
        </authorList>
    </citation>
    <scope>NUCLEOTIDE SEQUENCE [LARGE SCALE GENOMIC DNA]</scope>
    <source>
        <strain evidence="2 3">FWC 38</strain>
    </source>
</reference>
<protein>
    <submittedName>
        <fullName evidence="2">DNA-binding protein</fullName>
    </submittedName>
</protein>
<dbReference type="RefSeq" id="WP_099622634.1">
    <property type="nucleotide sequence ID" value="NZ_CP024201.1"/>
</dbReference>
<dbReference type="Pfam" id="PF01381">
    <property type="entry name" value="HTH_3"/>
    <property type="match status" value="1"/>
</dbReference>
<name>A0A2D2AZG0_9CAUL</name>
<proteinExistence type="predicted"/>
<evidence type="ECO:0000259" key="1">
    <source>
        <dbReference type="PROSITE" id="PS50943"/>
    </source>
</evidence>
<dbReference type="KEGG" id="cmb:CSW64_13665"/>
<dbReference type="SUPFAM" id="SSF47413">
    <property type="entry name" value="lambda repressor-like DNA-binding domains"/>
    <property type="match status" value="1"/>
</dbReference>
<feature type="domain" description="HTH cro/C1-type" evidence="1">
    <location>
        <begin position="16"/>
        <end position="71"/>
    </location>
</feature>
<gene>
    <name evidence="2" type="ORF">CSW64_13665</name>
</gene>
<evidence type="ECO:0000313" key="2">
    <source>
        <dbReference type="EMBL" id="ATQ43383.1"/>
    </source>
</evidence>
<evidence type="ECO:0000313" key="3">
    <source>
        <dbReference type="Proteomes" id="UP000228945"/>
    </source>
</evidence>
<dbReference type="OrthoDB" id="7191032at2"/>
<dbReference type="GO" id="GO:0003677">
    <property type="term" value="F:DNA binding"/>
    <property type="evidence" value="ECO:0007669"/>
    <property type="project" value="UniProtKB-KW"/>
</dbReference>
<dbReference type="EMBL" id="CP024201">
    <property type="protein sequence ID" value="ATQ43383.1"/>
    <property type="molecule type" value="Genomic_DNA"/>
</dbReference>
<keyword evidence="2" id="KW-0238">DNA-binding</keyword>
<dbReference type="SMART" id="SM00530">
    <property type="entry name" value="HTH_XRE"/>
    <property type="match status" value="1"/>
</dbReference>
<dbReference type="CDD" id="cd00093">
    <property type="entry name" value="HTH_XRE"/>
    <property type="match status" value="1"/>
</dbReference>
<dbReference type="Gene3D" id="1.10.260.40">
    <property type="entry name" value="lambda repressor-like DNA-binding domains"/>
    <property type="match status" value="1"/>
</dbReference>
<keyword evidence="3" id="KW-1185">Reference proteome</keyword>
<dbReference type="Proteomes" id="UP000228945">
    <property type="component" value="Chromosome"/>
</dbReference>
<sequence length="102" mass="11302">MLLTTNEILSDLGRAVRLRRIAQGLTQEEASSRAGLGLRTWRRLESDGHATLETLVNAAVVLRCEQTLTALFPLPAANSLDDLLKRQAEAAPQRRRAPRTSR</sequence>
<dbReference type="InterPro" id="IPR010982">
    <property type="entry name" value="Lambda_DNA-bd_dom_sf"/>
</dbReference>